<feature type="domain" description="THAP4-like heme-binding" evidence="2">
    <location>
        <begin position="27"/>
        <end position="203"/>
    </location>
</feature>
<dbReference type="Gene3D" id="2.40.128.20">
    <property type="match status" value="1"/>
</dbReference>
<feature type="chain" id="PRO_5012720348" description="THAP4-like heme-binding domain-containing protein" evidence="1">
    <location>
        <begin position="19"/>
        <end position="205"/>
    </location>
</feature>
<evidence type="ECO:0000313" key="3">
    <source>
        <dbReference type="EMBL" id="PCE23258.1"/>
    </source>
</evidence>
<dbReference type="Pfam" id="PF08768">
    <property type="entry name" value="THAP4_heme-bd"/>
    <property type="match status" value="1"/>
</dbReference>
<dbReference type="InterPro" id="IPR012674">
    <property type="entry name" value="Calycin"/>
</dbReference>
<proteinExistence type="predicted"/>
<keyword evidence="1" id="KW-0732">Signal</keyword>
<evidence type="ECO:0000256" key="1">
    <source>
        <dbReference type="SAM" id="SignalP"/>
    </source>
</evidence>
<dbReference type="InterPro" id="IPR014602">
    <property type="entry name" value="UCP036226"/>
</dbReference>
<protein>
    <recommendedName>
        <fullName evidence="2">THAP4-like heme-binding domain-containing protein</fullName>
    </recommendedName>
</protein>
<dbReference type="SUPFAM" id="SSF50814">
    <property type="entry name" value="Lipocalins"/>
    <property type="match status" value="1"/>
</dbReference>
<dbReference type="Proteomes" id="UP000218022">
    <property type="component" value="Unassembled WGS sequence"/>
</dbReference>
<dbReference type="OrthoDB" id="9784808at2"/>
<evidence type="ECO:0000259" key="2">
    <source>
        <dbReference type="Pfam" id="PF08768"/>
    </source>
</evidence>
<dbReference type="EMBL" id="MTZV01000006">
    <property type="protein sequence ID" value="PCE23258.1"/>
    <property type="molecule type" value="Genomic_DNA"/>
</dbReference>
<organism evidence="3 4">
    <name type="scientific">Paraburkholderia acidicola</name>
    <dbReference type="NCBI Taxonomy" id="1912599"/>
    <lineage>
        <taxon>Bacteria</taxon>
        <taxon>Pseudomonadati</taxon>
        <taxon>Pseudomonadota</taxon>
        <taxon>Betaproteobacteria</taxon>
        <taxon>Burkholderiales</taxon>
        <taxon>Burkholderiaceae</taxon>
        <taxon>Paraburkholderia</taxon>
    </lineage>
</organism>
<name>A0A2A4ES73_9BURK</name>
<dbReference type="InterPro" id="IPR014878">
    <property type="entry name" value="THAP4-like_heme-bd"/>
</dbReference>
<feature type="signal peptide" evidence="1">
    <location>
        <begin position="1"/>
        <end position="18"/>
    </location>
</feature>
<evidence type="ECO:0000313" key="4">
    <source>
        <dbReference type="Proteomes" id="UP000218022"/>
    </source>
</evidence>
<comment type="caution">
    <text evidence="3">The sequence shown here is derived from an EMBL/GenBank/DDBJ whole genome shotgun (WGS) entry which is preliminary data.</text>
</comment>
<dbReference type="AlphaFoldDB" id="A0A2A4ES73"/>
<gene>
    <name evidence="3" type="ORF">BWP39_26655</name>
</gene>
<sequence>MKRYFACLAIFISAIAYAKDAPVSGMDLGPLGKLAGTWKSADSSGVDVAPGQEHSQAGKGAPAVSPYYEVLTFEPAADATNASDQYLAAMYYKQEVFRRSDNKKFHDQRGYLIYDKKNQMVYDTFCIPRAVCVVAEGKAGDKMTLKSSPQGIAETQYMSRNDKTTGFTITYDLSGSALKYSQQTSLYVYNKPFQHVDSSALVRVK</sequence>
<reference evidence="3 4" key="1">
    <citation type="submission" date="2017-01" db="EMBL/GenBank/DDBJ databases">
        <title>Whole-Genome Shotgun Sequencing of Two beta-Proteobacterial Species in Search of the Bulgecin Biosynthetic Cluster.</title>
        <authorList>
            <person name="Horsman M.E."/>
            <person name="Marous D.R."/>
            <person name="Li R."/>
            <person name="Oliver R.A."/>
            <person name="Byun B."/>
            <person name="Emrich S.J."/>
            <person name="Boggess B."/>
            <person name="Townsend C.A."/>
            <person name="Mobashery S."/>
        </authorList>
    </citation>
    <scope>NUCLEOTIDE SEQUENCE [LARGE SCALE GENOMIC DNA]</scope>
    <source>
        <strain evidence="3 4">ATCC 31363</strain>
    </source>
</reference>
<accession>A0A2A4ES73</accession>
<dbReference type="RefSeq" id="WP_096725223.1">
    <property type="nucleotide sequence ID" value="NZ_MTZV01000006.1"/>
</dbReference>
<dbReference type="PIRSF" id="PIRSF036226">
    <property type="entry name" value="UCP036226"/>
    <property type="match status" value="1"/>
</dbReference>